<keyword evidence="1" id="KW-0862">Zinc</keyword>
<keyword evidence="1" id="KW-0863">Zinc-finger</keyword>
<gene>
    <name evidence="3" type="ORF">ASUL_08009</name>
    <name evidence="4" type="ORF">TQ35_06715</name>
</gene>
<dbReference type="EMBL" id="JZWS01000086">
    <property type="protein sequence ID" value="KJR78545.1"/>
    <property type="molecule type" value="Genomic_DNA"/>
</dbReference>
<dbReference type="GO" id="GO:0008270">
    <property type="term" value="F:zinc ion binding"/>
    <property type="evidence" value="ECO:0007669"/>
    <property type="project" value="UniProtKB-KW"/>
</dbReference>
<dbReference type="AlphaFoldDB" id="W7KU30"/>
<comment type="caution">
    <text evidence="3">The sequence shown here is derived from an EMBL/GenBank/DDBJ whole genome shotgun (WGS) entry which is preliminary data.</text>
</comment>
<reference evidence="4 5" key="2">
    <citation type="submission" date="2015-03" db="EMBL/GenBank/DDBJ databases">
        <title>Metagenome Sequencing of an Archaeal-Dominated Microbial Community from a Hot Spring at the Los Azufres Geothermal Field, Mexico.</title>
        <authorList>
            <person name="Servin-Garciduenas L.E."/>
            <person name="Martinez-Romero E."/>
        </authorList>
    </citation>
    <scope>NUCLEOTIDE SEQUENCE [LARGE SCALE GENOMIC DNA]</scope>
    <source>
        <strain evidence="4">AZ1-454</strain>
    </source>
</reference>
<dbReference type="InterPro" id="IPR007527">
    <property type="entry name" value="Znf_SWIM"/>
</dbReference>
<dbReference type="Pfam" id="PF04434">
    <property type="entry name" value="SWIM"/>
    <property type="match status" value="1"/>
</dbReference>
<evidence type="ECO:0000256" key="1">
    <source>
        <dbReference type="PROSITE-ProRule" id="PRU00325"/>
    </source>
</evidence>
<evidence type="ECO:0000313" key="6">
    <source>
        <dbReference type="Proteomes" id="UP000054284"/>
    </source>
</evidence>
<reference evidence="3 6" key="1">
    <citation type="journal article" date="2014" name="Genome Announc.">
        <title>Draft Genome Sequence of the Sulfolobales Archaeon AZ1, Obtained through Metagenomic Analysis of a Mexican Hot Spring.</title>
        <authorList>
            <person name="Servin-Garciduenas L.E."/>
            <person name="Martinez-Romero E."/>
        </authorList>
    </citation>
    <scope>NUCLEOTIDE SEQUENCE [LARGE SCALE GENOMIC DNA]</scope>
    <source>
        <strain evidence="3">AZ1-illumnia</strain>
    </source>
</reference>
<proteinExistence type="predicted"/>
<organism evidence="3 6">
    <name type="scientific">Candidatus Aramenus sulfurataquae</name>
    <dbReference type="NCBI Taxonomy" id="1326980"/>
    <lineage>
        <taxon>Archaea</taxon>
        <taxon>Thermoproteota</taxon>
        <taxon>Thermoprotei</taxon>
        <taxon>Sulfolobales</taxon>
        <taxon>Sulfolobaceae</taxon>
        <taxon>Candidatus Aramenus</taxon>
    </lineage>
</organism>
<name>W7KU30_9CREN</name>
<dbReference type="Proteomes" id="UP000054284">
    <property type="component" value="Unassembled WGS sequence"/>
</dbReference>
<dbReference type="EMBL" id="ASRH01000008">
    <property type="protein sequence ID" value="EWG06746.1"/>
    <property type="molecule type" value="Genomic_DNA"/>
</dbReference>
<sequence>MYPYLVSARLYEERKVFLLVVDSEENPLESYVVKIDVGTKVRASCSCPGFAIRGKCKHLSTAMRRVKNYIDYIE</sequence>
<keyword evidence="1" id="KW-0479">Metal-binding</keyword>
<evidence type="ECO:0000313" key="3">
    <source>
        <dbReference type="EMBL" id="EWG06746.1"/>
    </source>
</evidence>
<accession>W7KU30</accession>
<keyword evidence="6" id="KW-1185">Reference proteome</keyword>
<evidence type="ECO:0000259" key="2">
    <source>
        <dbReference type="PROSITE" id="PS50966"/>
    </source>
</evidence>
<protein>
    <submittedName>
        <fullName evidence="3">Zinc finger SWIM domain-containing protein</fullName>
    </submittedName>
</protein>
<evidence type="ECO:0000313" key="4">
    <source>
        <dbReference type="EMBL" id="KJR78545.1"/>
    </source>
</evidence>
<dbReference type="PROSITE" id="PS50966">
    <property type="entry name" value="ZF_SWIM"/>
    <property type="match status" value="1"/>
</dbReference>
<evidence type="ECO:0000313" key="5">
    <source>
        <dbReference type="Proteomes" id="UP000053480"/>
    </source>
</evidence>
<feature type="domain" description="SWIM-type" evidence="2">
    <location>
        <begin position="31"/>
        <end position="67"/>
    </location>
</feature>